<evidence type="ECO:0000256" key="7">
    <source>
        <dbReference type="RuleBase" id="RU000416"/>
    </source>
</evidence>
<dbReference type="PANTHER" id="PTHR46098">
    <property type="entry name" value="TRNA (CYTOSINE(38)-C(5))-METHYLTRANSFERASE"/>
    <property type="match status" value="1"/>
</dbReference>
<organism evidence="9 10">
    <name type="scientific">Helicobacter apodemus</name>
    <dbReference type="NCBI Taxonomy" id="135569"/>
    <lineage>
        <taxon>Bacteria</taxon>
        <taxon>Pseudomonadati</taxon>
        <taxon>Campylobacterota</taxon>
        <taxon>Epsilonproteobacteria</taxon>
        <taxon>Campylobacterales</taxon>
        <taxon>Helicobacteraceae</taxon>
        <taxon>Helicobacter</taxon>
    </lineage>
</organism>
<dbReference type="GO" id="GO:0003886">
    <property type="term" value="F:DNA (cytosine-5-)-methyltransferase activity"/>
    <property type="evidence" value="ECO:0007669"/>
    <property type="project" value="UniProtKB-EC"/>
</dbReference>
<dbReference type="REBASE" id="250565">
    <property type="entry name" value="M.Hap1501ORF9115P"/>
</dbReference>
<dbReference type="KEGG" id="had:CDV25_09115"/>
<dbReference type="GO" id="GO:0009307">
    <property type="term" value="P:DNA restriction-modification system"/>
    <property type="evidence" value="ECO:0007669"/>
    <property type="project" value="UniProtKB-KW"/>
</dbReference>
<dbReference type="InterPro" id="IPR050750">
    <property type="entry name" value="C5-MTase"/>
</dbReference>
<dbReference type="InterPro" id="IPR001525">
    <property type="entry name" value="C5_MeTfrase"/>
</dbReference>
<dbReference type="NCBIfam" id="TIGR00675">
    <property type="entry name" value="dcm"/>
    <property type="match status" value="1"/>
</dbReference>
<keyword evidence="4" id="KW-0680">Restriction system</keyword>
<evidence type="ECO:0000256" key="5">
    <source>
        <dbReference type="ARBA" id="ARBA00047422"/>
    </source>
</evidence>
<dbReference type="PRINTS" id="PR00105">
    <property type="entry name" value="C5METTRFRASE"/>
</dbReference>
<dbReference type="PROSITE" id="PS00094">
    <property type="entry name" value="C5_MTASE_1"/>
    <property type="match status" value="1"/>
</dbReference>
<evidence type="ECO:0000256" key="1">
    <source>
        <dbReference type="ARBA" id="ARBA00022603"/>
    </source>
</evidence>
<accession>A0A2U8FFG5</accession>
<keyword evidence="2 6" id="KW-0808">Transferase</keyword>
<dbReference type="InterPro" id="IPR018117">
    <property type="entry name" value="C5_DNA_meth_AS"/>
</dbReference>
<dbReference type="Gene3D" id="3.40.50.150">
    <property type="entry name" value="Vaccinia Virus protein VP39"/>
    <property type="match status" value="1"/>
</dbReference>
<protein>
    <recommendedName>
        <fullName evidence="8">Cytosine-specific methyltransferase</fullName>
        <ecNumber evidence="8">2.1.1.37</ecNumber>
    </recommendedName>
</protein>
<dbReference type="InterPro" id="IPR029063">
    <property type="entry name" value="SAM-dependent_MTases_sf"/>
</dbReference>
<comment type="similarity">
    <text evidence="6 7">Belongs to the class I-like SAM-binding methyltransferase superfamily. C5-methyltransferase family.</text>
</comment>
<dbReference type="EMBL" id="CP021886">
    <property type="protein sequence ID" value="AWI34903.1"/>
    <property type="molecule type" value="Genomic_DNA"/>
</dbReference>
<proteinExistence type="inferred from homology"/>
<dbReference type="SUPFAM" id="SSF53335">
    <property type="entry name" value="S-adenosyl-L-methionine-dependent methyltransferases"/>
    <property type="match status" value="1"/>
</dbReference>
<dbReference type="RefSeq" id="WP_108911674.1">
    <property type="nucleotide sequence ID" value="NZ_CP021886.1"/>
</dbReference>
<sequence length="263" mass="30253">MQNKIHHLDLFSGIGGFALGLQMADKDFYKTISFCEINAYCAEVLEKNFSGIPICRDIRELNTKGMQVDLITAGFPCQDLSIAGKKAGLKGERSGLFYETIKIAKESNAKFILFENSPQLITNEEYQESFIKEIQEAGYGLCWRMCSGREFGYPHQRKRVYALCFNASTYSHSFGFFLLEAFHHFYTIENPFNPSKEIISLYCEYMRRNKQGDFKLHCRDIRGDNGLSQRLEEIHALGNSVIPQIVKIWGLALKQSYLKWESE</sequence>
<evidence type="ECO:0000313" key="9">
    <source>
        <dbReference type="EMBL" id="AWI34903.1"/>
    </source>
</evidence>
<evidence type="ECO:0000256" key="4">
    <source>
        <dbReference type="ARBA" id="ARBA00022747"/>
    </source>
</evidence>
<gene>
    <name evidence="9" type="ORF">CDV25_09115</name>
</gene>
<evidence type="ECO:0000256" key="2">
    <source>
        <dbReference type="ARBA" id="ARBA00022679"/>
    </source>
</evidence>
<reference evidence="9 10" key="1">
    <citation type="submission" date="2017-06" db="EMBL/GenBank/DDBJ databases">
        <title>Complete genome of Helicobacter apodemus.</title>
        <authorList>
            <person name="Cho S."/>
        </authorList>
    </citation>
    <scope>NUCLEOTIDE SEQUENCE [LARGE SCALE GENOMIC DNA]</scope>
    <source>
        <strain evidence="10">SNUVETPUB-15-01</strain>
    </source>
</reference>
<dbReference type="Proteomes" id="UP000244890">
    <property type="component" value="Chromosome"/>
</dbReference>
<dbReference type="OrthoDB" id="9813719at2"/>
<evidence type="ECO:0000256" key="6">
    <source>
        <dbReference type="PROSITE-ProRule" id="PRU01016"/>
    </source>
</evidence>
<keyword evidence="1 6" id="KW-0489">Methyltransferase</keyword>
<dbReference type="EC" id="2.1.1.37" evidence="8"/>
<dbReference type="AlphaFoldDB" id="A0A2U8FFG5"/>
<keyword evidence="3 6" id="KW-0949">S-adenosyl-L-methionine</keyword>
<feature type="active site" evidence="6">
    <location>
        <position position="77"/>
    </location>
</feature>
<comment type="catalytic activity">
    <reaction evidence="5 8">
        <text>a 2'-deoxycytidine in DNA + S-adenosyl-L-methionine = a 5-methyl-2'-deoxycytidine in DNA + S-adenosyl-L-homocysteine + H(+)</text>
        <dbReference type="Rhea" id="RHEA:13681"/>
        <dbReference type="Rhea" id="RHEA-COMP:11369"/>
        <dbReference type="Rhea" id="RHEA-COMP:11370"/>
        <dbReference type="ChEBI" id="CHEBI:15378"/>
        <dbReference type="ChEBI" id="CHEBI:57856"/>
        <dbReference type="ChEBI" id="CHEBI:59789"/>
        <dbReference type="ChEBI" id="CHEBI:85452"/>
        <dbReference type="ChEBI" id="CHEBI:85454"/>
        <dbReference type="EC" id="2.1.1.37"/>
    </reaction>
</comment>
<dbReference type="GO" id="GO:0032259">
    <property type="term" value="P:methylation"/>
    <property type="evidence" value="ECO:0007669"/>
    <property type="project" value="UniProtKB-KW"/>
</dbReference>
<evidence type="ECO:0000256" key="8">
    <source>
        <dbReference type="RuleBase" id="RU000417"/>
    </source>
</evidence>
<name>A0A2U8FFG5_9HELI</name>
<evidence type="ECO:0000256" key="3">
    <source>
        <dbReference type="ARBA" id="ARBA00022691"/>
    </source>
</evidence>
<dbReference type="PROSITE" id="PS51679">
    <property type="entry name" value="SAM_MT_C5"/>
    <property type="match status" value="1"/>
</dbReference>
<evidence type="ECO:0000313" key="10">
    <source>
        <dbReference type="Proteomes" id="UP000244890"/>
    </source>
</evidence>
<dbReference type="PANTHER" id="PTHR46098:SF1">
    <property type="entry name" value="TRNA (CYTOSINE(38)-C(5))-METHYLTRANSFERASE"/>
    <property type="match status" value="1"/>
</dbReference>
<dbReference type="Pfam" id="PF00145">
    <property type="entry name" value="DNA_methylase"/>
    <property type="match status" value="1"/>
</dbReference>